<organism evidence="2 3">
    <name type="scientific">Schleiferilactobacillus harbinensis DSM 16991</name>
    <dbReference type="NCBI Taxonomy" id="1122147"/>
    <lineage>
        <taxon>Bacteria</taxon>
        <taxon>Bacillati</taxon>
        <taxon>Bacillota</taxon>
        <taxon>Bacilli</taxon>
        <taxon>Lactobacillales</taxon>
        <taxon>Lactobacillaceae</taxon>
        <taxon>Schleiferilactobacillus</taxon>
    </lineage>
</organism>
<comment type="caution">
    <text evidence="2">The sequence shown here is derived from an EMBL/GenBank/DDBJ whole genome shotgun (WGS) entry which is preliminary data.</text>
</comment>
<evidence type="ECO:0000256" key="1">
    <source>
        <dbReference type="SAM" id="Phobius"/>
    </source>
</evidence>
<dbReference type="RefSeq" id="WP_051225060.1">
    <property type="nucleotide sequence ID" value="NZ_AUEH01000001.1"/>
</dbReference>
<evidence type="ECO:0000313" key="2">
    <source>
        <dbReference type="EMBL" id="KRM28350.1"/>
    </source>
</evidence>
<keyword evidence="1" id="KW-0472">Membrane</keyword>
<name>A0A0R1XE80_9LACO</name>
<reference evidence="2 3" key="1">
    <citation type="journal article" date="2015" name="Genome Announc.">
        <title>Expanding the biotechnology potential of lactobacilli through comparative genomics of 213 strains and associated genera.</title>
        <authorList>
            <person name="Sun Z."/>
            <person name="Harris H.M."/>
            <person name="McCann A."/>
            <person name="Guo C."/>
            <person name="Argimon S."/>
            <person name="Zhang W."/>
            <person name="Yang X."/>
            <person name="Jeffery I.B."/>
            <person name="Cooney J.C."/>
            <person name="Kagawa T.F."/>
            <person name="Liu W."/>
            <person name="Song Y."/>
            <person name="Salvetti E."/>
            <person name="Wrobel A."/>
            <person name="Rasinkangas P."/>
            <person name="Parkhill J."/>
            <person name="Rea M.C."/>
            <person name="O'Sullivan O."/>
            <person name="Ritari J."/>
            <person name="Douillard F.P."/>
            <person name="Paul Ross R."/>
            <person name="Yang R."/>
            <person name="Briner A.E."/>
            <person name="Felis G.E."/>
            <person name="de Vos W.M."/>
            <person name="Barrangou R."/>
            <person name="Klaenhammer T.R."/>
            <person name="Caufield P.W."/>
            <person name="Cui Y."/>
            <person name="Zhang H."/>
            <person name="O'Toole P.W."/>
        </authorList>
    </citation>
    <scope>NUCLEOTIDE SEQUENCE [LARGE SCALE GENOMIC DNA]</scope>
    <source>
        <strain evidence="2 3">DSM 16991</strain>
    </source>
</reference>
<dbReference type="Proteomes" id="UP000050949">
    <property type="component" value="Unassembled WGS sequence"/>
</dbReference>
<accession>A0A0R1XE80</accession>
<protein>
    <submittedName>
        <fullName evidence="2">Uncharacterized protein</fullName>
    </submittedName>
</protein>
<dbReference type="AlphaFoldDB" id="A0A0R1XE80"/>
<feature type="transmembrane region" description="Helical" evidence="1">
    <location>
        <begin position="53"/>
        <end position="86"/>
    </location>
</feature>
<proteinExistence type="predicted"/>
<feature type="transmembrane region" description="Helical" evidence="1">
    <location>
        <begin position="20"/>
        <end position="41"/>
    </location>
</feature>
<dbReference type="EMBL" id="AZFW01000032">
    <property type="protein sequence ID" value="KRM28350.1"/>
    <property type="molecule type" value="Genomic_DNA"/>
</dbReference>
<gene>
    <name evidence="2" type="ORF">FC91_GL001813</name>
</gene>
<dbReference type="PATRIC" id="fig|1122147.4.peg.1881"/>
<dbReference type="GeneID" id="78509056"/>
<dbReference type="eggNOG" id="ENOG502ZYSU">
    <property type="taxonomic scope" value="Bacteria"/>
</dbReference>
<keyword evidence="1" id="KW-1133">Transmembrane helix</keyword>
<evidence type="ECO:0000313" key="3">
    <source>
        <dbReference type="Proteomes" id="UP000050949"/>
    </source>
</evidence>
<sequence length="91" mass="9231">MTPVLTLAAPIVAKEHSIGGAIAIGALVAIVLIVFLIIKLFGMILRHPIISILLFAVGGFAIFKFALAGIIAVGALAAVGAGALWLKTGDQ</sequence>
<keyword evidence="1" id="KW-0812">Transmembrane</keyword>